<sequence>MCRNPVCNNRSHFALDLTRSRFVDFQKVRIQESQSELPHGNIPRCLDIIMRNECVEQAKPGDRCDFIGTLIVLPD</sequence>
<dbReference type="EMBL" id="CAJOBJ010164800">
    <property type="protein sequence ID" value="CAF4860194.1"/>
    <property type="molecule type" value="Genomic_DNA"/>
</dbReference>
<feature type="non-terminal residue" evidence="2">
    <location>
        <position position="75"/>
    </location>
</feature>
<dbReference type="GO" id="GO:0042555">
    <property type="term" value="C:MCM complex"/>
    <property type="evidence" value="ECO:0007669"/>
    <property type="project" value="TreeGrafter"/>
</dbReference>
<dbReference type="PANTHER" id="PTHR11630">
    <property type="entry name" value="DNA REPLICATION LICENSING FACTOR MCM FAMILY MEMBER"/>
    <property type="match status" value="1"/>
</dbReference>
<evidence type="ECO:0000313" key="3">
    <source>
        <dbReference type="Proteomes" id="UP000681720"/>
    </source>
</evidence>
<dbReference type="InterPro" id="IPR033762">
    <property type="entry name" value="MCM_OB"/>
</dbReference>
<dbReference type="Proteomes" id="UP000681720">
    <property type="component" value="Unassembled WGS sequence"/>
</dbReference>
<evidence type="ECO:0000259" key="1">
    <source>
        <dbReference type="Pfam" id="PF17207"/>
    </source>
</evidence>
<gene>
    <name evidence="2" type="ORF">GIL414_LOCUS49844</name>
</gene>
<reference evidence="2" key="1">
    <citation type="submission" date="2021-02" db="EMBL/GenBank/DDBJ databases">
        <authorList>
            <person name="Nowell W R."/>
        </authorList>
    </citation>
    <scope>NUCLEOTIDE SEQUENCE</scope>
</reference>
<dbReference type="Gene3D" id="2.40.50.140">
    <property type="entry name" value="Nucleic acid-binding proteins"/>
    <property type="match status" value="1"/>
</dbReference>
<feature type="domain" description="MCM OB" evidence="1">
    <location>
        <begin position="1"/>
        <end position="73"/>
    </location>
</feature>
<dbReference type="GO" id="GO:1902969">
    <property type="term" value="P:mitotic DNA replication"/>
    <property type="evidence" value="ECO:0007669"/>
    <property type="project" value="TreeGrafter"/>
</dbReference>
<evidence type="ECO:0000313" key="2">
    <source>
        <dbReference type="EMBL" id="CAF4860194.1"/>
    </source>
</evidence>
<dbReference type="GO" id="GO:0000727">
    <property type="term" value="P:double-strand break repair via break-induced replication"/>
    <property type="evidence" value="ECO:0007669"/>
    <property type="project" value="TreeGrafter"/>
</dbReference>
<name>A0A8S3C3L3_9BILA</name>
<dbReference type="PANTHER" id="PTHR11630:SF43">
    <property type="entry name" value="DNA REPLICATION LICENSING FACTOR MCM6"/>
    <property type="match status" value="1"/>
</dbReference>
<dbReference type="InterPro" id="IPR031327">
    <property type="entry name" value="MCM"/>
</dbReference>
<comment type="caution">
    <text evidence="2">The sequence shown here is derived from an EMBL/GenBank/DDBJ whole genome shotgun (WGS) entry which is preliminary data.</text>
</comment>
<dbReference type="SUPFAM" id="SSF50249">
    <property type="entry name" value="Nucleic acid-binding proteins"/>
    <property type="match status" value="1"/>
</dbReference>
<dbReference type="GO" id="GO:0003697">
    <property type="term" value="F:single-stranded DNA binding"/>
    <property type="evidence" value="ECO:0007669"/>
    <property type="project" value="TreeGrafter"/>
</dbReference>
<dbReference type="GO" id="GO:0005634">
    <property type="term" value="C:nucleus"/>
    <property type="evidence" value="ECO:0007669"/>
    <property type="project" value="TreeGrafter"/>
</dbReference>
<dbReference type="InterPro" id="IPR012340">
    <property type="entry name" value="NA-bd_OB-fold"/>
</dbReference>
<protein>
    <recommendedName>
        <fullName evidence="1">MCM OB domain-containing protein</fullName>
    </recommendedName>
</protein>
<organism evidence="2 3">
    <name type="scientific">Rotaria magnacalcarata</name>
    <dbReference type="NCBI Taxonomy" id="392030"/>
    <lineage>
        <taxon>Eukaryota</taxon>
        <taxon>Metazoa</taxon>
        <taxon>Spiralia</taxon>
        <taxon>Gnathifera</taxon>
        <taxon>Rotifera</taxon>
        <taxon>Eurotatoria</taxon>
        <taxon>Bdelloidea</taxon>
        <taxon>Philodinida</taxon>
        <taxon>Philodinidae</taxon>
        <taxon>Rotaria</taxon>
    </lineage>
</organism>
<accession>A0A8S3C3L3</accession>
<dbReference type="Pfam" id="PF17207">
    <property type="entry name" value="MCM_OB"/>
    <property type="match status" value="1"/>
</dbReference>
<dbReference type="GO" id="GO:0005524">
    <property type="term" value="F:ATP binding"/>
    <property type="evidence" value="ECO:0007669"/>
    <property type="project" value="InterPro"/>
</dbReference>
<dbReference type="GO" id="GO:1990518">
    <property type="term" value="F:single-stranded 3'-5' DNA helicase activity"/>
    <property type="evidence" value="ECO:0007669"/>
    <property type="project" value="TreeGrafter"/>
</dbReference>
<proteinExistence type="predicted"/>
<dbReference type="AlphaFoldDB" id="A0A8S3C3L3"/>